<dbReference type="Gene3D" id="4.10.240.10">
    <property type="entry name" value="Zn(2)-C6 fungal-type DNA-binding domain"/>
    <property type="match status" value="1"/>
</dbReference>
<dbReference type="InterPro" id="IPR001138">
    <property type="entry name" value="Zn2Cys6_DnaBD"/>
</dbReference>
<dbReference type="PROSITE" id="PS00463">
    <property type="entry name" value="ZN2_CY6_FUNGAL_1"/>
    <property type="match status" value="1"/>
</dbReference>
<dbReference type="PRINTS" id="PR00755">
    <property type="entry name" value="AFLATOXINBRP"/>
</dbReference>
<protein>
    <recommendedName>
        <fullName evidence="7">Zn(2)-C6 fungal-type domain-containing protein</fullName>
    </recommendedName>
</protein>
<evidence type="ECO:0000259" key="7">
    <source>
        <dbReference type="PROSITE" id="PS50048"/>
    </source>
</evidence>
<dbReference type="GO" id="GO:0008270">
    <property type="term" value="F:zinc ion binding"/>
    <property type="evidence" value="ECO:0007669"/>
    <property type="project" value="InterPro"/>
</dbReference>
<dbReference type="OrthoDB" id="2328572at2759"/>
<organism evidence="8 9">
    <name type="scientific">Dothistroma septosporum (strain NZE10 / CBS 128990)</name>
    <name type="common">Red band needle blight fungus</name>
    <name type="synonym">Mycosphaerella pini</name>
    <dbReference type="NCBI Taxonomy" id="675120"/>
    <lineage>
        <taxon>Eukaryota</taxon>
        <taxon>Fungi</taxon>
        <taxon>Dikarya</taxon>
        <taxon>Ascomycota</taxon>
        <taxon>Pezizomycotina</taxon>
        <taxon>Dothideomycetes</taxon>
        <taxon>Dothideomycetidae</taxon>
        <taxon>Mycosphaerellales</taxon>
        <taxon>Mycosphaerellaceae</taxon>
        <taxon>Dothistroma</taxon>
    </lineage>
</organism>
<keyword evidence="9" id="KW-1185">Reference proteome</keyword>
<dbReference type="Proteomes" id="UP000016933">
    <property type="component" value="Unassembled WGS sequence"/>
</dbReference>
<keyword evidence="3" id="KW-0238">DNA-binding</keyword>
<dbReference type="PANTHER" id="PTHR31069:SF31">
    <property type="entry name" value="MONODICTYPHENONE CLUSTER TRANSCRIPTION FACTOR-RELATED"/>
    <property type="match status" value="1"/>
</dbReference>
<feature type="compositionally biased region" description="Polar residues" evidence="6">
    <location>
        <begin position="1"/>
        <end position="17"/>
    </location>
</feature>
<evidence type="ECO:0000256" key="1">
    <source>
        <dbReference type="ARBA" id="ARBA00022723"/>
    </source>
</evidence>
<keyword evidence="4" id="KW-0804">Transcription</keyword>
<feature type="domain" description="Zn(2)-C6 fungal-type" evidence="7">
    <location>
        <begin position="26"/>
        <end position="56"/>
    </location>
</feature>
<proteinExistence type="predicted"/>
<keyword evidence="1" id="KW-0479">Metal-binding</keyword>
<dbReference type="CDD" id="cd00067">
    <property type="entry name" value="GAL4"/>
    <property type="match status" value="1"/>
</dbReference>
<evidence type="ECO:0000256" key="2">
    <source>
        <dbReference type="ARBA" id="ARBA00023015"/>
    </source>
</evidence>
<reference evidence="9" key="1">
    <citation type="journal article" date="2012" name="PLoS Genet.">
        <title>The genomes of the fungal plant pathogens Cladosporium fulvum and Dothistroma septosporum reveal adaptation to different hosts and lifestyles but also signatures of common ancestry.</title>
        <authorList>
            <person name="de Wit P.J.G.M."/>
            <person name="van der Burgt A."/>
            <person name="Oekmen B."/>
            <person name="Stergiopoulos I."/>
            <person name="Abd-Elsalam K.A."/>
            <person name="Aerts A.L."/>
            <person name="Bahkali A.H."/>
            <person name="Beenen H.G."/>
            <person name="Chettri P."/>
            <person name="Cox M.P."/>
            <person name="Datema E."/>
            <person name="de Vries R.P."/>
            <person name="Dhillon B."/>
            <person name="Ganley A.R."/>
            <person name="Griffiths S.A."/>
            <person name="Guo Y."/>
            <person name="Hamelin R.C."/>
            <person name="Henrissat B."/>
            <person name="Kabir M.S."/>
            <person name="Jashni M.K."/>
            <person name="Kema G."/>
            <person name="Klaubauf S."/>
            <person name="Lapidus A."/>
            <person name="Levasseur A."/>
            <person name="Lindquist E."/>
            <person name="Mehrabi R."/>
            <person name="Ohm R.A."/>
            <person name="Owen T.J."/>
            <person name="Salamov A."/>
            <person name="Schwelm A."/>
            <person name="Schijlen E."/>
            <person name="Sun H."/>
            <person name="van den Burg H.A."/>
            <person name="van Ham R.C.H.J."/>
            <person name="Zhang S."/>
            <person name="Goodwin S.B."/>
            <person name="Grigoriev I.V."/>
            <person name="Collemare J."/>
            <person name="Bradshaw R.E."/>
        </authorList>
    </citation>
    <scope>NUCLEOTIDE SEQUENCE [LARGE SCALE GENOMIC DNA]</scope>
    <source>
        <strain evidence="9">NZE10 / CBS 128990</strain>
    </source>
</reference>
<dbReference type="HOGENOM" id="CLU_031656_1_0_1"/>
<reference evidence="8 9" key="2">
    <citation type="journal article" date="2012" name="PLoS Pathog.">
        <title>Diverse lifestyles and strategies of plant pathogenesis encoded in the genomes of eighteen Dothideomycetes fungi.</title>
        <authorList>
            <person name="Ohm R.A."/>
            <person name="Feau N."/>
            <person name="Henrissat B."/>
            <person name="Schoch C.L."/>
            <person name="Horwitz B.A."/>
            <person name="Barry K.W."/>
            <person name="Condon B.J."/>
            <person name="Copeland A.C."/>
            <person name="Dhillon B."/>
            <person name="Glaser F."/>
            <person name="Hesse C.N."/>
            <person name="Kosti I."/>
            <person name="LaButti K."/>
            <person name="Lindquist E.A."/>
            <person name="Lucas S."/>
            <person name="Salamov A.A."/>
            <person name="Bradshaw R.E."/>
            <person name="Ciuffetti L."/>
            <person name="Hamelin R.C."/>
            <person name="Kema G.H.J."/>
            <person name="Lawrence C."/>
            <person name="Scott J.A."/>
            <person name="Spatafora J.W."/>
            <person name="Turgeon B.G."/>
            <person name="de Wit P.J.G.M."/>
            <person name="Zhong S."/>
            <person name="Goodwin S.B."/>
            <person name="Grigoriev I.V."/>
        </authorList>
    </citation>
    <scope>NUCLEOTIDE SEQUENCE [LARGE SCALE GENOMIC DNA]</scope>
    <source>
        <strain evidence="9">NZE10 / CBS 128990</strain>
    </source>
</reference>
<name>N1PN63_DOTSN</name>
<dbReference type="PROSITE" id="PS50048">
    <property type="entry name" value="ZN2_CY6_FUNGAL_2"/>
    <property type="match status" value="1"/>
</dbReference>
<feature type="region of interest" description="Disordered" evidence="6">
    <location>
        <begin position="183"/>
        <end position="219"/>
    </location>
</feature>
<sequence>MQTSNTKQGSRAHSPSQAVVPKLKDSCTSCATSKVRCSKDKPSCNRCKRRGMACEYDTSKRFGRTPYQSSKAAQRERQATNASHNPTDEDVSMFSMCDVTPESIPQDSQYLVDTPMLPSPMDFGTQDPLTGMDFSTSSWDGFFDSPVSTDPGYFGSNFDDFSSQSQQTAQSNTIFAPQRRYVETSHQNQTLPSTASTTASESRRSNPSHHNSSTLNNSTITRSATGLNVNQESDLVLESPPTTGAQTCCLTTTLGILLQLNPNASFGCTQPDSSYQLHFRRNVKEVVLENEQVADQVSKVLACPCSQDEYLVTLVSLIIFRLIDTYSAAAQAPSVQPDGTRAKSDGKAHGGLDFTSNLFNESTASRADDGSDNTARTVLNHLHRVQRVVNLLSNRFESMKLRDHMHRSRAGSVSPGVFGDMLGSVPRRALSISSGAFESLETDVRNRLRIVSFEIIDLIRNA</sequence>
<feature type="compositionally biased region" description="Low complexity" evidence="6">
    <location>
        <begin position="208"/>
        <end position="219"/>
    </location>
</feature>
<keyword evidence="5" id="KW-0539">Nucleus</keyword>
<evidence type="ECO:0000313" key="8">
    <source>
        <dbReference type="EMBL" id="EME43830.1"/>
    </source>
</evidence>
<feature type="region of interest" description="Disordered" evidence="6">
    <location>
        <begin position="65"/>
        <end position="90"/>
    </location>
</feature>
<evidence type="ECO:0000313" key="9">
    <source>
        <dbReference type="Proteomes" id="UP000016933"/>
    </source>
</evidence>
<dbReference type="PANTHER" id="PTHR31069">
    <property type="entry name" value="OLEATE-ACTIVATED TRANSCRIPTION FACTOR 1-RELATED"/>
    <property type="match status" value="1"/>
</dbReference>
<dbReference type="Pfam" id="PF00172">
    <property type="entry name" value="Zn_clus"/>
    <property type="match status" value="1"/>
</dbReference>
<dbReference type="eggNOG" id="ENOG502SUW5">
    <property type="taxonomic scope" value="Eukaryota"/>
</dbReference>
<dbReference type="InterPro" id="IPR036864">
    <property type="entry name" value="Zn2-C6_fun-type_DNA-bd_sf"/>
</dbReference>
<dbReference type="InterPro" id="IPR013700">
    <property type="entry name" value="AflR"/>
</dbReference>
<dbReference type="AlphaFoldDB" id="N1PN63"/>
<dbReference type="STRING" id="675120.N1PN63"/>
<dbReference type="EMBL" id="KB446539">
    <property type="protein sequence ID" value="EME43830.1"/>
    <property type="molecule type" value="Genomic_DNA"/>
</dbReference>
<dbReference type="Pfam" id="PF08493">
    <property type="entry name" value="AflR"/>
    <property type="match status" value="1"/>
</dbReference>
<dbReference type="SMART" id="SM00066">
    <property type="entry name" value="GAL4"/>
    <property type="match status" value="1"/>
</dbReference>
<keyword evidence="2" id="KW-0805">Transcription regulation</keyword>
<dbReference type="InterPro" id="IPR050675">
    <property type="entry name" value="OAF3"/>
</dbReference>
<gene>
    <name evidence="8" type="ORF">DOTSEDRAFT_34400</name>
</gene>
<dbReference type="GO" id="GO:0000981">
    <property type="term" value="F:DNA-binding transcription factor activity, RNA polymerase II-specific"/>
    <property type="evidence" value="ECO:0007669"/>
    <property type="project" value="InterPro"/>
</dbReference>
<dbReference type="GO" id="GO:0005634">
    <property type="term" value="C:nucleus"/>
    <property type="evidence" value="ECO:0007669"/>
    <property type="project" value="InterPro"/>
</dbReference>
<evidence type="ECO:0000256" key="5">
    <source>
        <dbReference type="ARBA" id="ARBA00023242"/>
    </source>
</evidence>
<feature type="region of interest" description="Disordered" evidence="6">
    <location>
        <begin position="1"/>
        <end position="24"/>
    </location>
</feature>
<dbReference type="SUPFAM" id="SSF57701">
    <property type="entry name" value="Zn2/Cys6 DNA-binding domain"/>
    <property type="match status" value="1"/>
</dbReference>
<evidence type="ECO:0000256" key="6">
    <source>
        <dbReference type="SAM" id="MobiDB-lite"/>
    </source>
</evidence>
<evidence type="ECO:0000256" key="4">
    <source>
        <dbReference type="ARBA" id="ARBA00023163"/>
    </source>
</evidence>
<dbReference type="GO" id="GO:0045122">
    <property type="term" value="P:aflatoxin biosynthetic process"/>
    <property type="evidence" value="ECO:0007669"/>
    <property type="project" value="InterPro"/>
</dbReference>
<evidence type="ECO:0000256" key="3">
    <source>
        <dbReference type="ARBA" id="ARBA00023125"/>
    </source>
</evidence>
<accession>N1PN63</accession>
<dbReference type="GO" id="GO:0003677">
    <property type="term" value="F:DNA binding"/>
    <property type="evidence" value="ECO:0007669"/>
    <property type="project" value="UniProtKB-KW"/>
</dbReference>